<dbReference type="GO" id="GO:0030163">
    <property type="term" value="P:protein catabolic process"/>
    <property type="evidence" value="ECO:0007669"/>
    <property type="project" value="UniProtKB-ARBA"/>
</dbReference>
<dbReference type="SUPFAM" id="SSF49599">
    <property type="entry name" value="TRAF domain-like"/>
    <property type="match status" value="1"/>
</dbReference>
<evidence type="ECO:0000259" key="2">
    <source>
        <dbReference type="PROSITE" id="PS50144"/>
    </source>
</evidence>
<dbReference type="InterPro" id="IPR002083">
    <property type="entry name" value="MATH/TRAF_dom"/>
</dbReference>
<feature type="domain" description="MATH" evidence="2">
    <location>
        <begin position="23"/>
        <end position="154"/>
    </location>
</feature>
<evidence type="ECO:0000259" key="1">
    <source>
        <dbReference type="PROSITE" id="PS50097"/>
    </source>
</evidence>
<dbReference type="PROSITE" id="PS50144">
    <property type="entry name" value="MATH"/>
    <property type="match status" value="1"/>
</dbReference>
<evidence type="ECO:0000313" key="3">
    <source>
        <dbReference type="Proteomes" id="UP000046392"/>
    </source>
</evidence>
<dbReference type="AlphaFoldDB" id="A0A0N5BS26"/>
<dbReference type="Gene3D" id="1.25.40.420">
    <property type="match status" value="1"/>
</dbReference>
<dbReference type="InterPro" id="IPR008974">
    <property type="entry name" value="TRAF-like"/>
</dbReference>
<feature type="domain" description="BTB" evidence="1">
    <location>
        <begin position="194"/>
        <end position="258"/>
    </location>
</feature>
<dbReference type="SMART" id="SM00225">
    <property type="entry name" value="BTB"/>
    <property type="match status" value="1"/>
</dbReference>
<reference evidence="4" key="1">
    <citation type="submission" date="2017-02" db="UniProtKB">
        <authorList>
            <consortium name="WormBaseParasite"/>
        </authorList>
    </citation>
    <scope>IDENTIFICATION</scope>
</reference>
<dbReference type="InterPro" id="IPR011333">
    <property type="entry name" value="SKP1/BTB/POZ_sf"/>
</dbReference>
<dbReference type="Gene3D" id="2.60.210.10">
    <property type="entry name" value="Apoptosis, Tumor Necrosis Factor Receptor Associated Protein 2, Chain A"/>
    <property type="match status" value="1"/>
</dbReference>
<dbReference type="PANTHER" id="PTHR24413">
    <property type="entry name" value="SPECKLE-TYPE POZ PROTEIN"/>
    <property type="match status" value="1"/>
</dbReference>
<keyword evidence="3" id="KW-1185">Reference proteome</keyword>
<dbReference type="Gene3D" id="3.30.710.10">
    <property type="entry name" value="Potassium Channel Kv1.1, Chain A"/>
    <property type="match status" value="1"/>
</dbReference>
<dbReference type="STRING" id="174720.A0A0N5BS26"/>
<organism evidence="3 4">
    <name type="scientific">Strongyloides papillosus</name>
    <name type="common">Intestinal threadworm</name>
    <dbReference type="NCBI Taxonomy" id="174720"/>
    <lineage>
        <taxon>Eukaryota</taxon>
        <taxon>Metazoa</taxon>
        <taxon>Ecdysozoa</taxon>
        <taxon>Nematoda</taxon>
        <taxon>Chromadorea</taxon>
        <taxon>Rhabditida</taxon>
        <taxon>Tylenchina</taxon>
        <taxon>Panagrolaimomorpha</taxon>
        <taxon>Strongyloidoidea</taxon>
        <taxon>Strongyloididae</taxon>
        <taxon>Strongyloides</taxon>
    </lineage>
</organism>
<dbReference type="Proteomes" id="UP000046392">
    <property type="component" value="Unplaced"/>
</dbReference>
<accession>A0A0N5BS26</accession>
<dbReference type="Pfam" id="PF22486">
    <property type="entry name" value="MATH_2"/>
    <property type="match status" value="1"/>
</dbReference>
<dbReference type="WBParaSite" id="SPAL_0000867200.1">
    <property type="protein sequence ID" value="SPAL_0000867200.1"/>
    <property type="gene ID" value="SPAL_0000867200"/>
</dbReference>
<sequence length="359" mass="41372">MKLDVFNDLTIGSSCNIEKKVTKLNYEFSIEEFSLRDEKTGEVIKSSTFTIGWKNKSEWCLYIYPNGKNQESKEYVSVYLTLLNPDKAKVKYKFSILNEKAEEKNIKSVTEACDFVKDTLANSWGFTEFVKKDFLLDESNGLLIDDKLTILCEAEIVDLKYGNHSNQKTSVNIMIPKSKILLNYRNMFESSIFTDCSINVETTEIKIHKAVLAAQSPVFYDILNSTLENSQRDVIQMTDFRVEVVKEMLRFIYTDKVSDITNMASEVLVIADKYRLDRLKAISERSLCRSLAVENVLERFALSEKFSTESLKNYCLELILENAGWITKTKEWKEFVIAHPLLVESLFIKLLNLSLTESI</sequence>
<dbReference type="Pfam" id="PF00651">
    <property type="entry name" value="BTB"/>
    <property type="match status" value="1"/>
</dbReference>
<protein>
    <submittedName>
        <fullName evidence="4">Speckle-type POZ protein</fullName>
    </submittedName>
</protein>
<evidence type="ECO:0000313" key="4">
    <source>
        <dbReference type="WBParaSite" id="SPAL_0000867200.1"/>
    </source>
</evidence>
<proteinExistence type="predicted"/>
<dbReference type="PROSITE" id="PS50097">
    <property type="entry name" value="BTB"/>
    <property type="match status" value="1"/>
</dbReference>
<name>A0A0N5BS26_STREA</name>
<dbReference type="SUPFAM" id="SSF54695">
    <property type="entry name" value="POZ domain"/>
    <property type="match status" value="1"/>
</dbReference>
<dbReference type="InterPro" id="IPR000210">
    <property type="entry name" value="BTB/POZ_dom"/>
</dbReference>